<evidence type="ECO:0000256" key="1">
    <source>
        <dbReference type="ARBA" id="ARBA00006484"/>
    </source>
</evidence>
<dbReference type="PANTHER" id="PTHR24321:SF8">
    <property type="entry name" value="ESTRADIOL 17-BETA-DEHYDROGENASE 8-RELATED"/>
    <property type="match status" value="1"/>
</dbReference>
<evidence type="ECO:0000256" key="3">
    <source>
        <dbReference type="ARBA" id="ARBA00023002"/>
    </source>
</evidence>
<comment type="caution">
    <text evidence="4">The sequence shown here is derived from an EMBL/GenBank/DDBJ whole genome shotgun (WGS) entry which is preliminary data.</text>
</comment>
<dbReference type="Proteomes" id="UP000191285">
    <property type="component" value="Unassembled WGS sequence"/>
</dbReference>
<keyword evidence="2" id="KW-0521">NADP</keyword>
<comment type="similarity">
    <text evidence="1">Belongs to the short-chain dehydrogenases/reductases (SDR) family.</text>
</comment>
<accession>A0A1V6TFL6</accession>
<dbReference type="STRING" id="303698.A0A1V6TFL6"/>
<name>A0A1V6TFL6_9EURO</name>
<keyword evidence="3" id="KW-0560">Oxidoreductase</keyword>
<dbReference type="OrthoDB" id="1669814at2759"/>
<dbReference type="PANTHER" id="PTHR24321">
    <property type="entry name" value="DEHYDROGENASES, SHORT CHAIN"/>
    <property type="match status" value="1"/>
</dbReference>
<dbReference type="PRINTS" id="PR00081">
    <property type="entry name" value="GDHRDH"/>
</dbReference>
<evidence type="ECO:0000313" key="4">
    <source>
        <dbReference type="EMBL" id="OQE25158.1"/>
    </source>
</evidence>
<organism evidence="4 5">
    <name type="scientific">Penicillium steckii</name>
    <dbReference type="NCBI Taxonomy" id="303698"/>
    <lineage>
        <taxon>Eukaryota</taxon>
        <taxon>Fungi</taxon>
        <taxon>Dikarya</taxon>
        <taxon>Ascomycota</taxon>
        <taxon>Pezizomycotina</taxon>
        <taxon>Eurotiomycetes</taxon>
        <taxon>Eurotiomycetidae</taxon>
        <taxon>Eurotiales</taxon>
        <taxon>Aspergillaceae</taxon>
        <taxon>Penicillium</taxon>
    </lineage>
</organism>
<dbReference type="AlphaFoldDB" id="A0A1V6TFL6"/>
<evidence type="ECO:0000256" key="2">
    <source>
        <dbReference type="ARBA" id="ARBA00022857"/>
    </source>
</evidence>
<gene>
    <name evidence="4" type="ORF">PENSTE_c006G06715</name>
</gene>
<dbReference type="InterPro" id="IPR002347">
    <property type="entry name" value="SDR_fam"/>
</dbReference>
<dbReference type="GO" id="GO:0016491">
    <property type="term" value="F:oxidoreductase activity"/>
    <property type="evidence" value="ECO:0007669"/>
    <property type="project" value="UniProtKB-KW"/>
</dbReference>
<dbReference type="SUPFAM" id="SSF51735">
    <property type="entry name" value="NAD(P)-binding Rossmann-fold domains"/>
    <property type="match status" value="1"/>
</dbReference>
<protein>
    <submittedName>
        <fullName evidence="4">Uncharacterized protein</fullName>
    </submittedName>
</protein>
<dbReference type="Pfam" id="PF13561">
    <property type="entry name" value="adh_short_C2"/>
    <property type="match status" value="1"/>
</dbReference>
<dbReference type="FunFam" id="3.40.50.720:FF:000084">
    <property type="entry name" value="Short-chain dehydrogenase reductase"/>
    <property type="match status" value="1"/>
</dbReference>
<reference evidence="5" key="1">
    <citation type="journal article" date="2017" name="Nat. Microbiol.">
        <title>Global analysis of biosynthetic gene clusters reveals vast potential of secondary metabolite production in Penicillium species.</title>
        <authorList>
            <person name="Nielsen J.C."/>
            <person name="Grijseels S."/>
            <person name="Prigent S."/>
            <person name="Ji B."/>
            <person name="Dainat J."/>
            <person name="Nielsen K.F."/>
            <person name="Frisvad J.C."/>
            <person name="Workman M."/>
            <person name="Nielsen J."/>
        </authorList>
    </citation>
    <scope>NUCLEOTIDE SEQUENCE [LARGE SCALE GENOMIC DNA]</scope>
    <source>
        <strain evidence="5">IBT 24891</strain>
    </source>
</reference>
<dbReference type="Gene3D" id="3.40.50.720">
    <property type="entry name" value="NAD(P)-binding Rossmann-like Domain"/>
    <property type="match status" value="1"/>
</dbReference>
<dbReference type="EMBL" id="MLKD01000006">
    <property type="protein sequence ID" value="OQE25158.1"/>
    <property type="molecule type" value="Genomic_DNA"/>
</dbReference>
<sequence length="262" mass="27668">MAFSLASKVFAVTGGASGMGAATCRLLAHRGASAVCIGDINSQRFDSLRKDLKEINPKVHVQTTELDVMDPEKVDRWVAGIVSEFGDLHGATNVAGIPQPVGVRQSPNIVGETNEMWKKIMGINLDGIFYCNRAQVRSMIDLPSAPRSIVNSASLAAFRHTPDVFAYGVSKAACSFLSTCVANDVQNHNIRVNTVSPAATNTPMLPKFVPNASTSEAVAAEFASRGVSMLEPAEIASTIVWLLSEESGKVSGANIPVGIGIP</sequence>
<evidence type="ECO:0000313" key="5">
    <source>
        <dbReference type="Proteomes" id="UP000191285"/>
    </source>
</evidence>
<dbReference type="InterPro" id="IPR036291">
    <property type="entry name" value="NAD(P)-bd_dom_sf"/>
</dbReference>
<keyword evidence="5" id="KW-1185">Reference proteome</keyword>
<proteinExistence type="inferred from homology"/>
<dbReference type="CDD" id="cd05233">
    <property type="entry name" value="SDR_c"/>
    <property type="match status" value="1"/>
</dbReference>